<feature type="domain" description="ER-bound oxygenase mpaB/mpaB'/Rubber oxygenase catalytic" evidence="1">
    <location>
        <begin position="160"/>
        <end position="317"/>
    </location>
</feature>
<dbReference type="InterPro" id="IPR037473">
    <property type="entry name" value="Lcp-like"/>
</dbReference>
<dbReference type="InterPro" id="IPR018713">
    <property type="entry name" value="MPAB/Lcp_cat_dom"/>
</dbReference>
<reference evidence="2 3" key="1">
    <citation type="journal article" date="2016" name="Int. J. Syst. Evol. Microbiol.">
        <title>Pyruvatibacter mobilis gen. nov., sp. nov., a marine bacterium from the culture broth of Picochlorum sp. 122.</title>
        <authorList>
            <person name="Wang G."/>
            <person name="Tang M."/>
            <person name="Wu H."/>
            <person name="Dai S."/>
            <person name="Li T."/>
            <person name="Chen C."/>
            <person name="He H."/>
            <person name="Fan J."/>
            <person name="Xiang W."/>
            <person name="Li X."/>
        </authorList>
    </citation>
    <scope>NUCLEOTIDE SEQUENCE [LARGE SCALE GENOMIC DNA]</scope>
    <source>
        <strain evidence="2 3">GYP-11</strain>
    </source>
</reference>
<evidence type="ECO:0000313" key="2">
    <source>
        <dbReference type="EMBL" id="NBG95493.1"/>
    </source>
</evidence>
<protein>
    <submittedName>
        <fullName evidence="2">DUF2236 domain-containing protein</fullName>
    </submittedName>
</protein>
<dbReference type="PANTHER" id="PTHR37539">
    <property type="entry name" value="SECRETED PROTEIN-RELATED"/>
    <property type="match status" value="1"/>
</dbReference>
<sequence>MPASSQSAPSTAPLYSDAVRRQKTDIPAIYGGIDFDAVPERFATSPDAATELPARLADTRQRLLADDGKLALIRNYTMTGDRVADAYAALIPEYGFRALVDMLETACDHGIEAVETPPAELVAFIRAMEDTPDWVNMEMVERGARQERNLMANVSPYAIRGAFIATFMNKYSALPMMMTGTLSDTTSAKRVLETASFFTATTLPGALGRFGGGFKAAAKVRLMHSMVRFNIMRSGKWDQATYGIPIPQVDQMPAGLIGVFLMSFRILQEGRTSFTEPERCMVELSRYRCFLLGLPQDLLADTPQAIADLMLMRNATLRSEYDDATCGELVRGTMVADLSKDVSPLGRLRDWMERGFSRVYFIQNFCEGRIERAEAMGVRLTLNDKIAAAVTAAIIFPKAAAYKALLRLPVAGAIADRMLVRKVERLLDSYGHADFITDSSQYKPVMAKAA</sequence>
<keyword evidence="3" id="KW-1185">Reference proteome</keyword>
<evidence type="ECO:0000259" key="1">
    <source>
        <dbReference type="Pfam" id="PF09995"/>
    </source>
</evidence>
<organism evidence="2 3">
    <name type="scientific">Pyruvatibacter mobilis</name>
    <dbReference type="NCBI Taxonomy" id="1712261"/>
    <lineage>
        <taxon>Bacteria</taxon>
        <taxon>Pseudomonadati</taxon>
        <taxon>Pseudomonadota</taxon>
        <taxon>Alphaproteobacteria</taxon>
        <taxon>Hyphomicrobiales</taxon>
        <taxon>Parvibaculaceae</taxon>
        <taxon>Pyruvatibacter</taxon>
    </lineage>
</organism>
<dbReference type="GO" id="GO:0016491">
    <property type="term" value="F:oxidoreductase activity"/>
    <property type="evidence" value="ECO:0007669"/>
    <property type="project" value="InterPro"/>
</dbReference>
<dbReference type="PANTHER" id="PTHR37539:SF1">
    <property type="entry name" value="ER-BOUND OXYGENASE MPAB_MPAB'_RUBBER OXYGENASE CATALYTIC DOMAIN-CONTAINING PROTEIN"/>
    <property type="match status" value="1"/>
</dbReference>
<comment type="caution">
    <text evidence="2">The sequence shown here is derived from an EMBL/GenBank/DDBJ whole genome shotgun (WGS) entry which is preliminary data.</text>
</comment>
<dbReference type="Proteomes" id="UP000470384">
    <property type="component" value="Unassembled WGS sequence"/>
</dbReference>
<name>A0A845QA46_9HYPH</name>
<proteinExistence type="predicted"/>
<evidence type="ECO:0000313" key="3">
    <source>
        <dbReference type="Proteomes" id="UP000470384"/>
    </source>
</evidence>
<dbReference type="Pfam" id="PF09995">
    <property type="entry name" value="MPAB_Lcp_cat"/>
    <property type="match status" value="1"/>
</dbReference>
<dbReference type="AlphaFoldDB" id="A0A845QA46"/>
<gene>
    <name evidence="2" type="ORF">GTQ45_07080</name>
</gene>
<dbReference type="EMBL" id="WXYQ01000005">
    <property type="protein sequence ID" value="NBG95493.1"/>
    <property type="molecule type" value="Genomic_DNA"/>
</dbReference>
<dbReference type="OrthoDB" id="7614910at2"/>
<accession>A0A845QA46</accession>